<comment type="caution">
    <text evidence="1">The sequence shown here is derived from an EMBL/GenBank/DDBJ whole genome shotgun (WGS) entry which is preliminary data.</text>
</comment>
<evidence type="ECO:0000313" key="1">
    <source>
        <dbReference type="EMBL" id="KAH7652234.1"/>
    </source>
</evidence>
<reference evidence="2" key="1">
    <citation type="journal article" date="2022" name="Nat. Commun.">
        <title>Chromosome evolution and the genetic basis of agronomically important traits in greater yam.</title>
        <authorList>
            <person name="Bredeson J.V."/>
            <person name="Lyons J.B."/>
            <person name="Oniyinde I.O."/>
            <person name="Okereke N.R."/>
            <person name="Kolade O."/>
            <person name="Nnabue I."/>
            <person name="Nwadili C.O."/>
            <person name="Hribova E."/>
            <person name="Parker M."/>
            <person name="Nwogha J."/>
            <person name="Shu S."/>
            <person name="Carlson J."/>
            <person name="Kariba R."/>
            <person name="Muthemba S."/>
            <person name="Knop K."/>
            <person name="Barton G.J."/>
            <person name="Sherwood A.V."/>
            <person name="Lopez-Montes A."/>
            <person name="Asiedu R."/>
            <person name="Jamnadass R."/>
            <person name="Muchugi A."/>
            <person name="Goodstein D."/>
            <person name="Egesi C.N."/>
            <person name="Featherston J."/>
            <person name="Asfaw A."/>
            <person name="Simpson G.G."/>
            <person name="Dolezel J."/>
            <person name="Hendre P.S."/>
            <person name="Van Deynze A."/>
            <person name="Kumar P.L."/>
            <person name="Obidiegwu J.E."/>
            <person name="Bhattacharjee R."/>
            <person name="Rokhsar D.S."/>
        </authorList>
    </citation>
    <scope>NUCLEOTIDE SEQUENCE [LARGE SCALE GENOMIC DNA]</scope>
    <source>
        <strain evidence="2">cv. TDa95/00328</strain>
    </source>
</reference>
<organism evidence="1 2">
    <name type="scientific">Dioscorea alata</name>
    <name type="common">Purple yam</name>
    <dbReference type="NCBI Taxonomy" id="55571"/>
    <lineage>
        <taxon>Eukaryota</taxon>
        <taxon>Viridiplantae</taxon>
        <taxon>Streptophyta</taxon>
        <taxon>Embryophyta</taxon>
        <taxon>Tracheophyta</taxon>
        <taxon>Spermatophyta</taxon>
        <taxon>Magnoliopsida</taxon>
        <taxon>Liliopsida</taxon>
        <taxon>Dioscoreales</taxon>
        <taxon>Dioscoreaceae</taxon>
        <taxon>Dioscorea</taxon>
    </lineage>
</organism>
<name>A0ACB7TU08_DIOAL</name>
<sequence>MNIVKGVADLIRRSSGGQTGESSSWSHGENLSAPSPRIRFGEVGEEAVLGMLWRRYENAIDKMEKKKLLQVFLLHFIQKHKNWKPVDKDLSESEDVVVGCSVGHPSEVILILVQELARITSLLTEFDNSAALVNIGASEVSMSLAFATEELYVLDCLTIITRSIHNCRAFGYYGGLQKVTALMKAAVIQLKALCASAVDEQLSSYALEKMRILQKILVYAVSIIFTFMDFHSVTQSMRHLDVSDQKILKDDVHELHPSDLCSPAFETRLQWQRKAAVLVMETGGVNWVVELLRVIRRLNLKEQWIDLSLQYLSLGTLKCALSGNPRAQNHFRSIGGLDVLLDGLGLPSSKYSVSKNAFLSGEERAKGHIFRIFKLQILSLEVLRESTFGNLINLQYLCENGRIHKLANSVCWPTFMFQEFQQQGINLFSLDSQFVNLNSSQETSLRILSDEFPAPDPTEDVDLQWKDYAIMLSNTLCSFLLNSEDVTSCQNHVTVSQSSLSASLAYRELSIRWFMRVLLIVFPCIIACSNESVLPSHIKILANTLQLFILFAFRKLLGFAPPLIEVFREEGVWDLIFSEKLFYFGPFMEEIVLEIARRSEGIMINSELLSSLEDSMIQAKAKEVDILQVEAVSFLEFGATLSGNNNNLQEWSVLLDMLEQSACNPAIASVLLKSMRRILQLAFDESLASFKSLDTIARVLKVACIQAQELKKFKSSIRQLDDLNLDLNNSTGMVHSKDDPNKWASCMEYSLELFIRYLSLTDDAKRLVLHNAACIDCLFDLYWEENCRNSIMEHIIELIKLPPLSSEDQTAKLWLCSKYMETFTRAKERESDFAEVALDLLSRMRHVLLTDRLYYQKLFCDGECFLHIISLLNGTIDDQNGELLLLNVLGVMALLLAGNNESKVALRALVGVGYQTLQSLLLDFCKSRFSEEFLNALLDMLVDGKFDVKDTAIIKNEDVILLFANILQKSSAPLKHYGLDVLLKLLKDSIANRTSCSRAGLLSFLLDWFVIEENDDMISKIAQLLQVIGGHSISGKDIRKIFALLRSNKIRCNQFYSSLLLSTVSYMLKEKGPEAFFEFSGYDSGIVIKTPVQWPCSKGFSFTCWLRVEDFRETGMMGLFCFLSDNGRGCLAMLGQDKMYFEGKPDHILCAWPFMLLQSINQKLQSVSLPINILPNKWHFLTITHSIGRAFSGGSTVKCYIDGVLISSEKCRYAKISEVLTHCRIGTDCRSKDTESQFPAEKAYPFHGQIGPIYIFSDCLSSEQIKGIYCLGPSYMYSFFCDEVPLTLDITFSNGILDAKDGLSSKILFGLNAQASKGRALFNVTTVLDNPSEDDFIVATVMNGTQLCSRRLLQEIIYCVGGAFVFFPLLTDFDRFESHKGENEYTMMKIMSDKLPAQVIELIASFLDGKLANQQHMHHHSGFAVLGFLFESIPTKYLNMETLSSLKYLFEVLRSCGMSELLLKDAILRIYLNPQIWVYANYEVQRDLYMYLIHYFETDRSLSPSLLGFPWIIGMICQFYCDDTSLLRSKSHLHSIAREVIGERPISEEVRKIRLLLLSLGEISLRQKISASDITAIIAFFERSQDMVCIEDVLHMIIRALSHKSLLASFLEQVNLLGGCHVFINLLERELEPIRLLGLQLMGKLLIRLPSEKKGTKFFSLPIGRSKSISENIRKGASMKQQTIFTAISDRLFKFPLSDHLCATLFDVLLGGASPKQVLQKSSQWEKEKDNKSFSSRISSHFFLPHVLVCIFKFLASCNDLTARERILKDLFELLDSNPSNIECLMEYGWNSWLETSVKLYRTYGLASGTHLQSSAVTELALMRNLFCVVLSHYILSVKGGWHQLEETVYFLLLNFEEGELLLPNLLLNIFEDLVGTLAEASSEENIFASQPSRDNALYLLKLLDEMLILEIGENILFPGIGISSSIVSNSVQLDIQKDINCAVTEILSTEADDQPLRITWSSKSCRQPDNMGADEYLVFYDRIWVLIGELNGKGAGKMLPKSSLLGLPSFGQRARGLVESLNIPAAEMAAVVVSGGLGNALSGKANKYVDKAIPLRGERCPRIIFHLLVLYLCKADLGRASKCVQQLISLLPALFISDDDQSKNKLHLFIWSLLTIRSQHGMQDDGARFHIISHLLLETINSAKALLATSILFNEESYEASSNMKEASYILNIIQRDRVLAAAVDEAKYVRTVQTDCIKQLKELQVKLDEFSHTELNERKAFEDEMQADLNVICSSDNHRRASAQLAHDEEHQIVSAKWIHLSRALSDERGPWSSNSVPTSTVTHWKLDKTEDRWRRRPKLKRNYQFNQQLCHPPAIKSVSDATNLSSDCHSSSQVPDKVKHFLLKGVRGITEEGASDRCQDSNDSATLNNSHSYTTPENQSLKPSEDCSNQVDFVPEGKNTPYSGADSQSTEVQFSIPCVLVTPKRKLAGHLSLMQNVLHFLGEFLVEGTGGASIFKNFDSLRTSDANKRDLVGGTINLELDHEKGGTEKINTNAFSDNQPTKIKWRRRWNVSKIKAVHLTRYLLQFTAIEIFFNDLAHAVFFNFASQNDAKHVGTVIVSLRNESLFPRVSLKDKSGVISFVDRRTAIEIAETSRESWRRREISNFEYLMILNTLTGRSYNDLTQYPVFPWVLADYSSEKLDFNNSSTFRDLSKPVGALDEKRFQAFEDRYRNFSDPDIPSFYYGSHYSSMGIVLFYLLRLEPFTTLHRSLQGGKFDHADRLFHSIEGTYRNCLSNTSDVKELIPEFFYMPEFLVNSNSYHLGVKQDGERLDDVLLPPWAKGSPEEFIYRNREALESEYVSSNLHHWIDLVFGYKQRGKPAVEAANVFYYLTYEGAVDLESMDDVLQRSAIEDQIANFGQTPIQIFRKKHPRRGLPIPIAHPLYFAPASITLSSIVSSTTYPPSAVLFVSIVDSNVVIVNQGLILSVKTWLTTQLQSGGNFTFSGSQDPFFAIGSDVLPPRKVGTPLAENFELRRQCLATMQTSGESYLVSCGNWENSFQIISLNDGRIVQNIRQHKDVVSCVAVTSDGSILATGSFDTTIMIWHACPGRSSEKRSRNIQTDFPRKDQVVQQAPVHILCGHDDIITCLFISTELDIVISGSKDGTCIFHTLREGRYVRSIKHPSGCALSKLVASQHGRLVFYSENDLGLHMYSINGKHIASSESNGRLNCLELSSCGDFLVCAGDHGHVVLHSMHSLDVIRRYEGTGKMIASLAVTPEECFIAGTKDGSLLIYSIENLHLRGSSLPRNTKLKTSTI</sequence>
<keyword evidence="2" id="KW-1185">Reference proteome</keyword>
<dbReference type="EMBL" id="CM037029">
    <property type="protein sequence ID" value="KAH7652234.1"/>
    <property type="molecule type" value="Genomic_DNA"/>
</dbReference>
<accession>A0ACB7TU08</accession>
<protein>
    <submittedName>
        <fullName evidence="1">Concanavalin A-like lectins/glucanases protein</fullName>
    </submittedName>
</protein>
<proteinExistence type="predicted"/>
<gene>
    <name evidence="1" type="ORF">IHE45_19G003400</name>
</gene>
<dbReference type="Proteomes" id="UP000827976">
    <property type="component" value="Chromosome 19"/>
</dbReference>
<evidence type="ECO:0000313" key="2">
    <source>
        <dbReference type="Proteomes" id="UP000827976"/>
    </source>
</evidence>